<keyword evidence="3" id="KW-0175">Coiled coil</keyword>
<evidence type="ECO:0000313" key="5">
    <source>
        <dbReference type="Proteomes" id="UP000179807"/>
    </source>
</evidence>
<dbReference type="GeneID" id="94828805"/>
<dbReference type="OrthoDB" id="5578278at2759"/>
<dbReference type="EMBL" id="MLAK01000971">
    <property type="protein sequence ID" value="OHT00127.1"/>
    <property type="molecule type" value="Genomic_DNA"/>
</dbReference>
<name>A0A1J4JM04_9EUKA</name>
<proteinExistence type="predicted"/>
<dbReference type="GO" id="GO:0036064">
    <property type="term" value="C:ciliary basal body"/>
    <property type="evidence" value="ECO:0007669"/>
    <property type="project" value="TreeGrafter"/>
</dbReference>
<dbReference type="InterPro" id="IPR051570">
    <property type="entry name" value="TBC1_cilium_biogenesis"/>
</dbReference>
<evidence type="ECO:0000256" key="1">
    <source>
        <dbReference type="ARBA" id="ARBA00022574"/>
    </source>
</evidence>
<accession>A0A1J4JM04</accession>
<evidence type="ECO:0000256" key="3">
    <source>
        <dbReference type="SAM" id="Coils"/>
    </source>
</evidence>
<dbReference type="VEuPathDB" id="TrichDB:TRFO_08124"/>
<keyword evidence="1" id="KW-0853">WD repeat</keyword>
<keyword evidence="5" id="KW-1185">Reference proteome</keyword>
<organism evidence="4 5">
    <name type="scientific">Tritrichomonas foetus</name>
    <dbReference type="NCBI Taxonomy" id="1144522"/>
    <lineage>
        <taxon>Eukaryota</taxon>
        <taxon>Metamonada</taxon>
        <taxon>Parabasalia</taxon>
        <taxon>Tritrichomonadida</taxon>
        <taxon>Tritrichomonadidae</taxon>
        <taxon>Tritrichomonas</taxon>
    </lineage>
</organism>
<reference evidence="4" key="1">
    <citation type="submission" date="2016-10" db="EMBL/GenBank/DDBJ databases">
        <authorList>
            <person name="Benchimol M."/>
            <person name="Almeida L.G."/>
            <person name="Vasconcelos A.T."/>
            <person name="Perreira-Neves A."/>
            <person name="Rosa I.A."/>
            <person name="Tasca T."/>
            <person name="Bogo M.R."/>
            <person name="de Souza W."/>
        </authorList>
    </citation>
    <scope>NUCLEOTIDE SEQUENCE [LARGE SCALE GENOMIC DNA]</scope>
    <source>
        <strain evidence="4">K</strain>
    </source>
</reference>
<sequence>MMFQEGSSIYSSAKDHEHLVASIAQKISAKAILNQQNLIDLMTQHYCYPIQHRVVVWRYLLQLPMNETQYAILASQPLHPQIRRLPNKLPIRFSNVSHRLVRLLSVLTYWHPPLAECDWLPSLCFPFLKMFERDSLTTFEVMATIICNWCTEWLQFTPNPPITTLSRIEHMAKQRGKSAPQEVVWPALRSFFSEVATTEACLMLIDNILSAKPNYLDYLILSYAMRPNRRIDELNVHAIIKKARLMYEKDSSKNPNQNNFIHLPTGFYPVLHIVRKSTNWKVKELERIRSEAEAAKLEMNLQYDIEAETKKLERRRKNWMAEREVLIEIENEQMAEFRRKEKENLLVENRQEEMALEKRRKQIETRRISEENSINEWRNDCKRLQEEMTTVAENRKETWDKWLKIREDSGRIAKDEIDNEVSLLKSRERIMKDELQRHNEIMNHVLDGEQSMLRTAITRSQEIDDDKFALKEVLEKARRRLATDFQKKANKEVS</sequence>
<gene>
    <name evidence="4" type="ORF">TRFO_08124</name>
</gene>
<keyword evidence="2" id="KW-0677">Repeat</keyword>
<evidence type="ECO:0000313" key="4">
    <source>
        <dbReference type="EMBL" id="OHT00127.1"/>
    </source>
</evidence>
<dbReference type="PANTHER" id="PTHR19853">
    <property type="entry name" value="WD REPEAT CONTAINING PROTEIN 3 WDR3"/>
    <property type="match status" value="1"/>
</dbReference>
<dbReference type="AlphaFoldDB" id="A0A1J4JM04"/>
<feature type="coiled-coil region" evidence="3">
    <location>
        <begin position="339"/>
        <end position="394"/>
    </location>
</feature>
<evidence type="ECO:0000256" key="2">
    <source>
        <dbReference type="ARBA" id="ARBA00022737"/>
    </source>
</evidence>
<dbReference type="GO" id="GO:0060271">
    <property type="term" value="P:cilium assembly"/>
    <property type="evidence" value="ECO:0007669"/>
    <property type="project" value="TreeGrafter"/>
</dbReference>
<dbReference type="PANTHER" id="PTHR19853:SF1">
    <property type="entry name" value="TBC1 DOMAIN FAMILY MEMBER 31"/>
    <property type="match status" value="1"/>
</dbReference>
<dbReference type="RefSeq" id="XP_068353263.1">
    <property type="nucleotide sequence ID" value="XM_068494101.1"/>
</dbReference>
<evidence type="ECO:0008006" key="6">
    <source>
        <dbReference type="Google" id="ProtNLM"/>
    </source>
</evidence>
<dbReference type="Proteomes" id="UP000179807">
    <property type="component" value="Unassembled WGS sequence"/>
</dbReference>
<comment type="caution">
    <text evidence="4">The sequence shown here is derived from an EMBL/GenBank/DDBJ whole genome shotgun (WGS) entry which is preliminary data.</text>
</comment>
<protein>
    <recommendedName>
        <fullName evidence="6">Rab-GAP TBC domain-containing protein</fullName>
    </recommendedName>
</protein>